<keyword evidence="5" id="KW-1185">Reference proteome</keyword>
<dbReference type="Pfam" id="PF00106">
    <property type="entry name" value="adh_short"/>
    <property type="match status" value="1"/>
</dbReference>
<gene>
    <name evidence="4" type="ORF">M9980_06220</name>
</gene>
<evidence type="ECO:0000313" key="5">
    <source>
        <dbReference type="Proteomes" id="UP001055580"/>
    </source>
</evidence>
<dbReference type="PRINTS" id="PR00081">
    <property type="entry name" value="GDHRDH"/>
</dbReference>
<dbReference type="EMBL" id="CP098401">
    <property type="protein sequence ID" value="URW76789.1"/>
    <property type="molecule type" value="Genomic_DNA"/>
</dbReference>
<evidence type="ECO:0000256" key="2">
    <source>
        <dbReference type="ARBA" id="ARBA00023002"/>
    </source>
</evidence>
<keyword evidence="2" id="KW-0560">Oxidoreductase</keyword>
<dbReference type="Proteomes" id="UP001055580">
    <property type="component" value="Chromosome"/>
</dbReference>
<accession>A0ABY4U091</accession>
<sequence>MTDLSDAHTAVTSLKGKRVIVTGGTTGIGRATAVLLASEGARVYVCGRNRDHLADALKRINAVGEGHGTAIDLAEPGAVDRLFDAGVAALGGIDVAVINAAVPAQGLTDMSAGEVRYALATDFTAYVMSAHAAVDRMGDAGDIVLIGSMSAHVLGPGSTVYAGMKAGIAGFSEALRRELGPKGIKVSLVEPGKTGADFQYPDIPAEKQREMIHDETMLRAEDIAVGVHFCLTQPRRSVIQQVTIVPRTQDGE</sequence>
<dbReference type="InterPro" id="IPR002347">
    <property type="entry name" value="SDR_fam"/>
</dbReference>
<dbReference type="PRINTS" id="PR00080">
    <property type="entry name" value="SDRFAMILY"/>
</dbReference>
<dbReference type="Gene3D" id="3.40.50.720">
    <property type="entry name" value="NAD(P)-binding Rossmann-like Domain"/>
    <property type="match status" value="1"/>
</dbReference>
<evidence type="ECO:0000256" key="3">
    <source>
        <dbReference type="RuleBase" id="RU000363"/>
    </source>
</evidence>
<comment type="similarity">
    <text evidence="1 3">Belongs to the short-chain dehydrogenases/reductases (SDR) family.</text>
</comment>
<name>A0ABY4U091_9SPHN</name>
<proteinExistence type="inferred from homology"/>
<protein>
    <submittedName>
        <fullName evidence="4">SDR family oxidoreductase</fullName>
    </submittedName>
</protein>
<dbReference type="PANTHER" id="PTHR43669:SF3">
    <property type="entry name" value="ALCOHOL DEHYDROGENASE, PUTATIVE (AFU_ORTHOLOGUE AFUA_3G03445)-RELATED"/>
    <property type="match status" value="1"/>
</dbReference>
<evidence type="ECO:0000256" key="1">
    <source>
        <dbReference type="ARBA" id="ARBA00006484"/>
    </source>
</evidence>
<dbReference type="InterPro" id="IPR036291">
    <property type="entry name" value="NAD(P)-bd_dom_sf"/>
</dbReference>
<dbReference type="SUPFAM" id="SSF51735">
    <property type="entry name" value="NAD(P)-binding Rossmann-fold domains"/>
    <property type="match status" value="1"/>
</dbReference>
<dbReference type="RefSeq" id="WP_250754486.1">
    <property type="nucleotide sequence ID" value="NZ_CP098401.1"/>
</dbReference>
<reference evidence="4" key="1">
    <citation type="submission" date="2022-05" db="EMBL/GenBank/DDBJ databases">
        <title>Sphingomonas sp. strain RMG20 Genome sequencing and assembly.</title>
        <authorList>
            <person name="Kim I."/>
        </authorList>
    </citation>
    <scope>NUCLEOTIDE SEQUENCE</scope>
    <source>
        <strain evidence="4">RMG20</strain>
    </source>
</reference>
<dbReference type="PANTHER" id="PTHR43669">
    <property type="entry name" value="5-KETO-D-GLUCONATE 5-REDUCTASE"/>
    <property type="match status" value="1"/>
</dbReference>
<dbReference type="CDD" id="cd05233">
    <property type="entry name" value="SDR_c"/>
    <property type="match status" value="1"/>
</dbReference>
<evidence type="ECO:0000313" key="4">
    <source>
        <dbReference type="EMBL" id="URW76789.1"/>
    </source>
</evidence>
<organism evidence="4 5">
    <name type="scientific">Sphingomonas donggukensis</name>
    <dbReference type="NCBI Taxonomy" id="2949093"/>
    <lineage>
        <taxon>Bacteria</taxon>
        <taxon>Pseudomonadati</taxon>
        <taxon>Pseudomonadota</taxon>
        <taxon>Alphaproteobacteria</taxon>
        <taxon>Sphingomonadales</taxon>
        <taxon>Sphingomonadaceae</taxon>
        <taxon>Sphingomonas</taxon>
    </lineage>
</organism>